<proteinExistence type="predicted"/>
<sequence>MNQDNRLPEGDHEFHNVVCSGSNTDDVNAYQFFEDDTSGKPNSQYGKTSALLNSSLYEPTCDEQKQVTWDLLISPNLADNIDKTIKKVVERGRKGPIGDKFKLYVTGFPQFFSDKTNECDSVTFARSANPNDDGKEHTKMTQALRKEFNDMSVQLNKAIEEAASRNTDQGVKWIPIDGEMEGHRYCEPGVKEPDQHNENLWIYHYPYNEPKDDAVDGPLLDAYKNVTSGVDVKATYKTYNDFENALFDAVKLDDGPDASGIWDSFWSGVGSRVKVFHPQIPLHEKIRDLVLDRYVEDIGGDQAPPPPPPVEEKNACHGVSGDYWVMSRDTAVANAEDFCKQASKEVTYNGGSVNELSLSVRSLSDDSKGPRDAPDCAARFRDAVIDGCDGNDAVNNPHNYKFGSTYTSADGWEYTMTPLSKQVNEVSCDVSYKFFFDSFEVRGKNLPSAKFGADGEGLKNELNGCGAITKWNFEWTPDDVKFQWYASGQLPIGTKGCVGRALVSAGGADDGNCHGAGKREVVRRRPIGIEDWPGYGDEGKHVFKNPPSEKRDSIDEWPGIERLIVMSRKIQLHVPCCI</sequence>
<reference evidence="1 2" key="1">
    <citation type="journal article" date="2022" name="New Phytol.">
        <title>Ecological generalism drives hyperdiversity of secondary metabolite gene clusters in xylarialean endophytes.</title>
        <authorList>
            <person name="Franco M.E.E."/>
            <person name="Wisecaver J.H."/>
            <person name="Arnold A.E."/>
            <person name="Ju Y.M."/>
            <person name="Slot J.C."/>
            <person name="Ahrendt S."/>
            <person name="Moore L.P."/>
            <person name="Eastman K.E."/>
            <person name="Scott K."/>
            <person name="Konkel Z."/>
            <person name="Mondo S.J."/>
            <person name="Kuo A."/>
            <person name="Hayes R.D."/>
            <person name="Haridas S."/>
            <person name="Andreopoulos B."/>
            <person name="Riley R."/>
            <person name="LaButti K."/>
            <person name="Pangilinan J."/>
            <person name="Lipzen A."/>
            <person name="Amirebrahimi M."/>
            <person name="Yan J."/>
            <person name="Adam C."/>
            <person name="Keymanesh K."/>
            <person name="Ng V."/>
            <person name="Louie K."/>
            <person name="Northen T."/>
            <person name="Drula E."/>
            <person name="Henrissat B."/>
            <person name="Hsieh H.M."/>
            <person name="Youens-Clark K."/>
            <person name="Lutzoni F."/>
            <person name="Miadlikowska J."/>
            <person name="Eastwood D.C."/>
            <person name="Hamelin R.C."/>
            <person name="Grigoriev I.V."/>
            <person name="U'Ren J.M."/>
        </authorList>
    </citation>
    <scope>NUCLEOTIDE SEQUENCE [LARGE SCALE GENOMIC DNA]</scope>
    <source>
        <strain evidence="1 2">ER1909</strain>
    </source>
</reference>
<gene>
    <name evidence="1" type="ORF">F4821DRAFT_273040</name>
</gene>
<protein>
    <submittedName>
        <fullName evidence="1">Uncharacterized protein</fullName>
    </submittedName>
</protein>
<evidence type="ECO:0000313" key="2">
    <source>
        <dbReference type="Proteomes" id="UP001497680"/>
    </source>
</evidence>
<comment type="caution">
    <text evidence="1">The sequence shown here is derived from an EMBL/GenBank/DDBJ whole genome shotgun (WGS) entry which is preliminary data.</text>
</comment>
<name>A0ACC0CMK8_9PEZI</name>
<evidence type="ECO:0000313" key="1">
    <source>
        <dbReference type="EMBL" id="KAI6081591.1"/>
    </source>
</evidence>
<dbReference type="EMBL" id="MU394391">
    <property type="protein sequence ID" value="KAI6081591.1"/>
    <property type="molecule type" value="Genomic_DNA"/>
</dbReference>
<accession>A0ACC0CMK8</accession>
<keyword evidence="2" id="KW-1185">Reference proteome</keyword>
<dbReference type="Proteomes" id="UP001497680">
    <property type="component" value="Unassembled WGS sequence"/>
</dbReference>
<organism evidence="1 2">
    <name type="scientific">Hypoxylon rubiginosum</name>
    <dbReference type="NCBI Taxonomy" id="110542"/>
    <lineage>
        <taxon>Eukaryota</taxon>
        <taxon>Fungi</taxon>
        <taxon>Dikarya</taxon>
        <taxon>Ascomycota</taxon>
        <taxon>Pezizomycotina</taxon>
        <taxon>Sordariomycetes</taxon>
        <taxon>Xylariomycetidae</taxon>
        <taxon>Xylariales</taxon>
        <taxon>Hypoxylaceae</taxon>
        <taxon>Hypoxylon</taxon>
    </lineage>
</organism>